<dbReference type="Pfam" id="PF13041">
    <property type="entry name" value="PPR_2"/>
    <property type="match status" value="3"/>
</dbReference>
<accession>A0A6A1UT78</accession>
<dbReference type="EMBL" id="RXIC02000026">
    <property type="protein sequence ID" value="KAB1203595.1"/>
    <property type="molecule type" value="Genomic_DNA"/>
</dbReference>
<feature type="repeat" description="PPR" evidence="2">
    <location>
        <begin position="480"/>
        <end position="514"/>
    </location>
</feature>
<dbReference type="InterPro" id="IPR046848">
    <property type="entry name" value="E_motif"/>
</dbReference>
<sequence>MSGALSAHFRSFFTALLQCTHQKDLIKGKSLHAQIIKTGSTACVYLANSLVNFYAKCGCLEKAKIVFEKISDKDVVSWNCLINGYAQQGPAGSSLVMELFQRLREENTVPNAPTFAGVFTANSYLLDIFAGQQAHALAIKTASFCDVFVGSSLLNMYCKAGILLEARKVFDKMPQRNSVSWATIISGYAMQRMSWDALELFELMRQEDEEVNEFVLTSVLSALASPGFLSNGKQIHCLAFKSGLFSFVSVENAILTMYGKCGTLDDALKTFEQSSEKNSITWSAMITGYAQSGDSLEALKLFCRMHSFGIKPSEFTFVGVVNACSDIGAVKEGRQMHGYSLRMGYESQIFVMTALVDMYAKCGCLADARNGFDYLQEPDIVLWTSMIGGYVQNGENEDALKLFWRMQMEGIMPNELTMASVVKACSSLAALEQGRQIHACITKNGFSLEIPIGSALSTMYAKCGSLEDGNLVFRRMPTRDVVSWNAMISGFSQNGRGQEALELFEEMRLEGTKPDYVTFVNILSACSHMGSVELGWIYFKMMFDEFGIVPKLEHHACMVDMLSRAGKLNEAKEFIESTTVDHGMCLWRILLCACRNYRNYELGAYAGEKLMELGSQESSAYVLLSSIYTALGKWEDVERVRRMMKLRGVTKDPGCSWIDLKNMTHVFVVGDQMHPHIGEVRAELRMLTKQMKDEGYEPAFELAY</sequence>
<dbReference type="GO" id="GO:0099402">
    <property type="term" value="P:plant organ development"/>
    <property type="evidence" value="ECO:0007669"/>
    <property type="project" value="UniProtKB-ARBA"/>
</dbReference>
<dbReference type="InterPro" id="IPR011990">
    <property type="entry name" value="TPR-like_helical_dom_sf"/>
</dbReference>
<feature type="repeat" description="PPR" evidence="2">
    <location>
        <begin position="379"/>
        <end position="413"/>
    </location>
</feature>
<comment type="caution">
    <text evidence="3">The sequence shown here is derived from an EMBL/GenBank/DDBJ whole genome shotgun (WGS) entry which is preliminary data.</text>
</comment>
<protein>
    <recommendedName>
        <fullName evidence="5">DYW domain-containing protein</fullName>
    </recommendedName>
</protein>
<dbReference type="FunFam" id="1.25.40.10:FF:000073">
    <property type="entry name" value="Pentatricopeptide repeat-containing protein chloroplastic"/>
    <property type="match status" value="1"/>
</dbReference>
<dbReference type="Pfam" id="PF01535">
    <property type="entry name" value="PPR"/>
    <property type="match status" value="4"/>
</dbReference>
<dbReference type="OrthoDB" id="1879995at2759"/>
<evidence type="ECO:0000313" key="4">
    <source>
        <dbReference type="Proteomes" id="UP000516437"/>
    </source>
</evidence>
<evidence type="ECO:0000256" key="1">
    <source>
        <dbReference type="ARBA" id="ARBA00022737"/>
    </source>
</evidence>
<dbReference type="AlphaFoldDB" id="A0A6A1UT78"/>
<dbReference type="InterPro" id="IPR002885">
    <property type="entry name" value="PPR_rpt"/>
</dbReference>
<dbReference type="GO" id="GO:0009451">
    <property type="term" value="P:RNA modification"/>
    <property type="evidence" value="ECO:0007669"/>
    <property type="project" value="InterPro"/>
</dbReference>
<feature type="repeat" description="PPR" evidence="2">
    <location>
        <begin position="278"/>
        <end position="312"/>
    </location>
</feature>
<keyword evidence="4" id="KW-1185">Reference proteome</keyword>
<dbReference type="PROSITE" id="PS51375">
    <property type="entry name" value="PPR"/>
    <property type="match status" value="5"/>
</dbReference>
<dbReference type="Pfam" id="PF20431">
    <property type="entry name" value="E_motif"/>
    <property type="match status" value="1"/>
</dbReference>
<dbReference type="PANTHER" id="PTHR47926">
    <property type="entry name" value="PENTATRICOPEPTIDE REPEAT-CONTAINING PROTEIN"/>
    <property type="match status" value="1"/>
</dbReference>
<feature type="repeat" description="PPR" evidence="2">
    <location>
        <begin position="74"/>
        <end position="110"/>
    </location>
</feature>
<dbReference type="GO" id="GO:0003723">
    <property type="term" value="F:RNA binding"/>
    <property type="evidence" value="ECO:0007669"/>
    <property type="project" value="InterPro"/>
</dbReference>
<dbReference type="FunFam" id="1.25.40.10:FF:000158">
    <property type="entry name" value="pentatricopeptide repeat-containing protein At2g33680"/>
    <property type="match status" value="1"/>
</dbReference>
<proteinExistence type="predicted"/>
<evidence type="ECO:0000256" key="2">
    <source>
        <dbReference type="PROSITE-ProRule" id="PRU00708"/>
    </source>
</evidence>
<dbReference type="NCBIfam" id="TIGR00756">
    <property type="entry name" value="PPR"/>
    <property type="match status" value="5"/>
</dbReference>
<dbReference type="PANTHER" id="PTHR47926:SF521">
    <property type="entry name" value="PENTATRICOPEPTIDE REPEAT-CONTAINING PROTEIN"/>
    <property type="match status" value="1"/>
</dbReference>
<reference evidence="3 4" key="1">
    <citation type="journal article" date="2019" name="Plant Biotechnol. J.">
        <title>The red bayberry genome and genetic basis of sex determination.</title>
        <authorList>
            <person name="Jia H.M."/>
            <person name="Jia H.J."/>
            <person name="Cai Q.L."/>
            <person name="Wang Y."/>
            <person name="Zhao H.B."/>
            <person name="Yang W.F."/>
            <person name="Wang G.Y."/>
            <person name="Li Y.H."/>
            <person name="Zhan D.L."/>
            <person name="Shen Y.T."/>
            <person name="Niu Q.F."/>
            <person name="Chang L."/>
            <person name="Qiu J."/>
            <person name="Zhao L."/>
            <person name="Xie H.B."/>
            <person name="Fu W.Y."/>
            <person name="Jin J."/>
            <person name="Li X.W."/>
            <person name="Jiao Y."/>
            <person name="Zhou C.C."/>
            <person name="Tu T."/>
            <person name="Chai C.Y."/>
            <person name="Gao J.L."/>
            <person name="Fan L.J."/>
            <person name="van de Weg E."/>
            <person name="Wang J.Y."/>
            <person name="Gao Z.S."/>
        </authorList>
    </citation>
    <scope>NUCLEOTIDE SEQUENCE [LARGE SCALE GENOMIC DNA]</scope>
    <source>
        <tissue evidence="3">Leaves</tissue>
    </source>
</reference>
<evidence type="ECO:0008006" key="5">
    <source>
        <dbReference type="Google" id="ProtNLM"/>
    </source>
</evidence>
<dbReference type="Gene3D" id="1.25.40.10">
    <property type="entry name" value="Tetratricopeptide repeat domain"/>
    <property type="match status" value="5"/>
</dbReference>
<evidence type="ECO:0000313" key="3">
    <source>
        <dbReference type="EMBL" id="KAB1203595.1"/>
    </source>
</evidence>
<dbReference type="FunFam" id="1.25.40.10:FF:000031">
    <property type="entry name" value="Pentatricopeptide repeat-containing protein mitochondrial"/>
    <property type="match status" value="1"/>
</dbReference>
<organism evidence="3 4">
    <name type="scientific">Morella rubra</name>
    <name type="common">Chinese bayberry</name>
    <dbReference type="NCBI Taxonomy" id="262757"/>
    <lineage>
        <taxon>Eukaryota</taxon>
        <taxon>Viridiplantae</taxon>
        <taxon>Streptophyta</taxon>
        <taxon>Embryophyta</taxon>
        <taxon>Tracheophyta</taxon>
        <taxon>Spermatophyta</taxon>
        <taxon>Magnoliopsida</taxon>
        <taxon>eudicotyledons</taxon>
        <taxon>Gunneridae</taxon>
        <taxon>Pentapetalae</taxon>
        <taxon>rosids</taxon>
        <taxon>fabids</taxon>
        <taxon>Fagales</taxon>
        <taxon>Myricaceae</taxon>
        <taxon>Morella</taxon>
    </lineage>
</organism>
<dbReference type="InterPro" id="IPR046960">
    <property type="entry name" value="PPR_At4g14850-like_plant"/>
</dbReference>
<feature type="repeat" description="PPR" evidence="2">
    <location>
        <begin position="146"/>
        <end position="180"/>
    </location>
</feature>
<name>A0A6A1UT78_9ROSI</name>
<dbReference type="Proteomes" id="UP000516437">
    <property type="component" value="Chromosome 8"/>
</dbReference>
<dbReference type="FunFam" id="1.25.40.10:FF:000687">
    <property type="entry name" value="Pentatricopeptide repeat-containing protein At4g33170"/>
    <property type="match status" value="1"/>
</dbReference>
<keyword evidence="1" id="KW-0677">Repeat</keyword>
<gene>
    <name evidence="3" type="ORF">CJ030_MR8G000688</name>
</gene>